<comment type="caution">
    <text evidence="1">The sequence shown here is derived from an EMBL/GenBank/DDBJ whole genome shotgun (WGS) entry which is preliminary data.</text>
</comment>
<sequence>MGEGISRGIQPGTAEYDEVKRKLNQGGFQKGAERDDNDAAVFVGTREEAAIHRLRLESEGAPFADLRSYISVNSFVAAGAEEIREAFSLDGNNNLSESFEKYPPGLFKFIHNKPDFTILFKSKDGSLKECTIDMKRISDMGDPAASAVATGHATDNPSDITIRSLSNIGFTFFNSIPGTNLSGCYEIVLQQRAKKLAAEKSSGAGFEF</sequence>
<protein>
    <submittedName>
        <fullName evidence="1">Uncharacterized protein</fullName>
    </submittedName>
</protein>
<name>A0A1F6N248_9BACT</name>
<evidence type="ECO:0000313" key="2">
    <source>
        <dbReference type="Proteomes" id="UP000177040"/>
    </source>
</evidence>
<accession>A0A1F6N248</accession>
<proteinExistence type="predicted"/>
<organism evidence="1 2">
    <name type="scientific">Candidatus Magasanikbacteria bacterium RIFCSPLOWO2_01_FULL_40_15</name>
    <dbReference type="NCBI Taxonomy" id="1798686"/>
    <lineage>
        <taxon>Bacteria</taxon>
        <taxon>Candidatus Magasanikiibacteriota</taxon>
    </lineage>
</organism>
<gene>
    <name evidence="1" type="ORF">A2983_02505</name>
</gene>
<dbReference type="Proteomes" id="UP000177040">
    <property type="component" value="Unassembled WGS sequence"/>
</dbReference>
<dbReference type="EMBL" id="MFQH01000019">
    <property type="protein sequence ID" value="OGH78009.1"/>
    <property type="molecule type" value="Genomic_DNA"/>
</dbReference>
<evidence type="ECO:0000313" key="1">
    <source>
        <dbReference type="EMBL" id="OGH78009.1"/>
    </source>
</evidence>
<dbReference type="AlphaFoldDB" id="A0A1F6N248"/>
<reference evidence="1 2" key="1">
    <citation type="journal article" date="2016" name="Nat. Commun.">
        <title>Thousands of microbial genomes shed light on interconnected biogeochemical processes in an aquifer system.</title>
        <authorList>
            <person name="Anantharaman K."/>
            <person name="Brown C.T."/>
            <person name="Hug L.A."/>
            <person name="Sharon I."/>
            <person name="Castelle C.J."/>
            <person name="Probst A.J."/>
            <person name="Thomas B.C."/>
            <person name="Singh A."/>
            <person name="Wilkins M.J."/>
            <person name="Karaoz U."/>
            <person name="Brodie E.L."/>
            <person name="Williams K.H."/>
            <person name="Hubbard S.S."/>
            <person name="Banfield J.F."/>
        </authorList>
    </citation>
    <scope>NUCLEOTIDE SEQUENCE [LARGE SCALE GENOMIC DNA]</scope>
</reference>